<proteinExistence type="predicted"/>
<dbReference type="OrthoDB" id="1495376at2"/>
<evidence type="ECO:0000313" key="2">
    <source>
        <dbReference type="EMBL" id="GEM52633.1"/>
    </source>
</evidence>
<feature type="signal peptide" evidence="1">
    <location>
        <begin position="1"/>
        <end position="20"/>
    </location>
</feature>
<dbReference type="RefSeq" id="WP_019976771.1">
    <property type="nucleotide sequence ID" value="NZ_BJXC01000017.1"/>
</dbReference>
<reference evidence="2 3" key="1">
    <citation type="submission" date="2019-07" db="EMBL/GenBank/DDBJ databases">
        <title>Whole genome shotgun sequence of Empedobacter brevis NBRC 14943.</title>
        <authorList>
            <person name="Hosoyama A."/>
            <person name="Uohara A."/>
            <person name="Ohji S."/>
            <person name="Ichikawa N."/>
        </authorList>
    </citation>
    <scope>NUCLEOTIDE SEQUENCE [LARGE SCALE GENOMIC DNA]</scope>
    <source>
        <strain evidence="2 3">NBRC 14943</strain>
    </source>
</reference>
<evidence type="ECO:0000256" key="1">
    <source>
        <dbReference type="SAM" id="SignalP"/>
    </source>
</evidence>
<evidence type="ECO:0000313" key="3">
    <source>
        <dbReference type="Proteomes" id="UP000321245"/>
    </source>
</evidence>
<dbReference type="GeneID" id="84651338"/>
<comment type="caution">
    <text evidence="2">The sequence shown here is derived from an EMBL/GenBank/DDBJ whole genome shotgun (WGS) entry which is preliminary data.</text>
</comment>
<keyword evidence="1" id="KW-0732">Signal</keyword>
<dbReference type="EMBL" id="BJXC01000017">
    <property type="protein sequence ID" value="GEM52633.1"/>
    <property type="molecule type" value="Genomic_DNA"/>
</dbReference>
<accession>A0A511NIJ5</accession>
<dbReference type="AlphaFoldDB" id="A0A511NIJ5"/>
<name>A0A511NIJ5_9FLAO</name>
<sequence>MKFKLFIFIIFSIYCATSYAQEKESNIIVLVDGNIVKYTYGKIIYEESSGVKDTINVTIVPGRVKMNSSDYDKLLLKNIETIYLKFSYSETCNGNTEYYDYEIEDFKLNWLDHDYIVLNVYNTNKKAYKRIYNPLPGKEYTYEYEYPGSGMRRAKKILPKCK</sequence>
<organism evidence="2 3">
    <name type="scientific">Empedobacter brevis NBRC 14943 = ATCC 43319</name>
    <dbReference type="NCBI Taxonomy" id="1218108"/>
    <lineage>
        <taxon>Bacteria</taxon>
        <taxon>Pseudomonadati</taxon>
        <taxon>Bacteroidota</taxon>
        <taxon>Flavobacteriia</taxon>
        <taxon>Flavobacteriales</taxon>
        <taxon>Weeksellaceae</taxon>
        <taxon>Empedobacter</taxon>
    </lineage>
</organism>
<protein>
    <submittedName>
        <fullName evidence="2">Uncharacterized protein</fullName>
    </submittedName>
</protein>
<dbReference type="STRING" id="1218108.GCA_000382425_03302"/>
<feature type="chain" id="PRO_5022126779" evidence="1">
    <location>
        <begin position="21"/>
        <end position="162"/>
    </location>
</feature>
<dbReference type="Proteomes" id="UP000321245">
    <property type="component" value="Unassembled WGS sequence"/>
</dbReference>
<gene>
    <name evidence="2" type="ORF">EB1_24230</name>
</gene>
<keyword evidence="3" id="KW-1185">Reference proteome</keyword>